<protein>
    <submittedName>
        <fullName evidence="1">Uncharacterized protein</fullName>
    </submittedName>
</protein>
<dbReference type="AlphaFoldDB" id="A0A834WAI0"/>
<sequence>MENGERRAFIGVGPDIALGTRLLVEDASHERDETVLEAKTIK</sequence>
<organism evidence="1 2">
    <name type="scientific">Senna tora</name>
    <dbReference type="NCBI Taxonomy" id="362788"/>
    <lineage>
        <taxon>Eukaryota</taxon>
        <taxon>Viridiplantae</taxon>
        <taxon>Streptophyta</taxon>
        <taxon>Embryophyta</taxon>
        <taxon>Tracheophyta</taxon>
        <taxon>Spermatophyta</taxon>
        <taxon>Magnoliopsida</taxon>
        <taxon>eudicotyledons</taxon>
        <taxon>Gunneridae</taxon>
        <taxon>Pentapetalae</taxon>
        <taxon>rosids</taxon>
        <taxon>fabids</taxon>
        <taxon>Fabales</taxon>
        <taxon>Fabaceae</taxon>
        <taxon>Caesalpinioideae</taxon>
        <taxon>Cassia clade</taxon>
        <taxon>Senna</taxon>
    </lineage>
</organism>
<dbReference type="Proteomes" id="UP000634136">
    <property type="component" value="Unassembled WGS sequence"/>
</dbReference>
<comment type="caution">
    <text evidence="1">The sequence shown here is derived from an EMBL/GenBank/DDBJ whole genome shotgun (WGS) entry which is preliminary data.</text>
</comment>
<dbReference type="EMBL" id="JAAIUW010000009">
    <property type="protein sequence ID" value="KAF7816140.1"/>
    <property type="molecule type" value="Genomic_DNA"/>
</dbReference>
<evidence type="ECO:0000313" key="1">
    <source>
        <dbReference type="EMBL" id="KAF7816140.1"/>
    </source>
</evidence>
<keyword evidence="2" id="KW-1185">Reference proteome</keyword>
<gene>
    <name evidence="1" type="ORF">G2W53_030109</name>
</gene>
<evidence type="ECO:0000313" key="2">
    <source>
        <dbReference type="Proteomes" id="UP000634136"/>
    </source>
</evidence>
<reference evidence="1" key="1">
    <citation type="submission" date="2020-09" db="EMBL/GenBank/DDBJ databases">
        <title>Genome-Enabled Discovery of Anthraquinone Biosynthesis in Senna tora.</title>
        <authorList>
            <person name="Kang S.-H."/>
            <person name="Pandey R.P."/>
            <person name="Lee C.-M."/>
            <person name="Sim J.-S."/>
            <person name="Jeong J.-T."/>
            <person name="Choi B.-S."/>
            <person name="Jung M."/>
            <person name="Ginzburg D."/>
            <person name="Zhao K."/>
            <person name="Won S.Y."/>
            <person name="Oh T.-J."/>
            <person name="Yu Y."/>
            <person name="Kim N.-H."/>
            <person name="Lee O.R."/>
            <person name="Lee T.-H."/>
            <person name="Bashyal P."/>
            <person name="Kim T.-S."/>
            <person name="Lee W.-H."/>
            <person name="Kawkins C."/>
            <person name="Kim C.-K."/>
            <person name="Kim J.S."/>
            <person name="Ahn B.O."/>
            <person name="Rhee S.Y."/>
            <person name="Sohng J.K."/>
        </authorList>
    </citation>
    <scope>NUCLEOTIDE SEQUENCE</scope>
    <source>
        <tissue evidence="1">Leaf</tissue>
    </source>
</reference>
<accession>A0A834WAI0</accession>
<name>A0A834WAI0_9FABA</name>
<proteinExistence type="predicted"/>